<sequence>MLDKLKGIIKNDEHNKINDKYILIPQKDINKALRRKITELEKIGDESSEVLQRKYEKAFELRGKRNLRVWVCRDIDGDEIKGLTSEKCLEKEYRSQIVIDYDSPNTDDDFYAETIDLWYCFGGYSEGSGTLYDLSKNELKTDIEETLKTLLR</sequence>
<protein>
    <submittedName>
        <fullName evidence="1">Uncharacterized protein</fullName>
    </submittedName>
</protein>
<proteinExistence type="predicted"/>
<reference evidence="2" key="1">
    <citation type="journal article" date="2019" name="Int. J. Syst. Evol. Microbiol.">
        <title>The Global Catalogue of Microorganisms (GCM) 10K type strain sequencing project: providing services to taxonomists for standard genome sequencing and annotation.</title>
        <authorList>
            <consortium name="The Broad Institute Genomics Platform"/>
            <consortium name="The Broad Institute Genome Sequencing Center for Infectious Disease"/>
            <person name="Wu L."/>
            <person name="Ma J."/>
        </authorList>
    </citation>
    <scope>NUCLEOTIDE SEQUENCE [LARGE SCALE GENOMIC DNA]</scope>
    <source>
        <strain evidence="2">CCUG 56756</strain>
    </source>
</reference>
<evidence type="ECO:0000313" key="2">
    <source>
        <dbReference type="Proteomes" id="UP001597109"/>
    </source>
</evidence>
<dbReference type="Proteomes" id="UP001597109">
    <property type="component" value="Unassembled WGS sequence"/>
</dbReference>
<name>A0ABW3LBA3_9BACL</name>
<gene>
    <name evidence="1" type="ORF">ACFQ1X_05000</name>
</gene>
<comment type="caution">
    <text evidence="1">The sequence shown here is derived from an EMBL/GenBank/DDBJ whole genome shotgun (WGS) entry which is preliminary data.</text>
</comment>
<accession>A0ABW3LBA3</accession>
<evidence type="ECO:0000313" key="1">
    <source>
        <dbReference type="EMBL" id="MFD1030783.1"/>
    </source>
</evidence>
<keyword evidence="2" id="KW-1185">Reference proteome</keyword>
<dbReference type="EMBL" id="JBHTKI010000008">
    <property type="protein sequence ID" value="MFD1030783.1"/>
    <property type="molecule type" value="Genomic_DNA"/>
</dbReference>
<organism evidence="1 2">
    <name type="scientific">Metaplanococcus flavidus</name>
    <dbReference type="NCBI Taxonomy" id="569883"/>
    <lineage>
        <taxon>Bacteria</taxon>
        <taxon>Bacillati</taxon>
        <taxon>Bacillota</taxon>
        <taxon>Bacilli</taxon>
        <taxon>Bacillales</taxon>
        <taxon>Caryophanaceae</taxon>
        <taxon>Metaplanococcus</taxon>
    </lineage>
</organism>